<keyword evidence="2" id="KW-1185">Reference proteome</keyword>
<comment type="caution">
    <text evidence="1">The sequence shown here is derived from an EMBL/GenBank/DDBJ whole genome shotgun (WGS) entry which is preliminary data.</text>
</comment>
<sequence>MLFEPSTGLEIWSDFLDLSPFKMVGFLVNGSPFYQFQNQFGTMVLLETPTGLNCQPYSCWLELKNLGVVFLLQFSTYFVQSISTSGMETGPQHDATTTLLDSWSSVLRFESFTVFVSAAKQTSLFLI</sequence>
<gene>
    <name evidence="1" type="ORF">CRENBAI_014491</name>
</gene>
<accession>A0AAV9QZR2</accession>
<dbReference type="AlphaFoldDB" id="A0AAV9QZR2"/>
<organism evidence="1 2">
    <name type="scientific">Crenichthys baileyi</name>
    <name type="common">White River springfish</name>
    <dbReference type="NCBI Taxonomy" id="28760"/>
    <lineage>
        <taxon>Eukaryota</taxon>
        <taxon>Metazoa</taxon>
        <taxon>Chordata</taxon>
        <taxon>Craniata</taxon>
        <taxon>Vertebrata</taxon>
        <taxon>Euteleostomi</taxon>
        <taxon>Actinopterygii</taxon>
        <taxon>Neopterygii</taxon>
        <taxon>Teleostei</taxon>
        <taxon>Neoteleostei</taxon>
        <taxon>Acanthomorphata</taxon>
        <taxon>Ovalentaria</taxon>
        <taxon>Atherinomorphae</taxon>
        <taxon>Cyprinodontiformes</taxon>
        <taxon>Goodeidae</taxon>
        <taxon>Crenichthys</taxon>
    </lineage>
</organism>
<dbReference type="EMBL" id="JAHHUM010002596">
    <property type="protein sequence ID" value="KAK5602996.1"/>
    <property type="molecule type" value="Genomic_DNA"/>
</dbReference>
<evidence type="ECO:0000313" key="1">
    <source>
        <dbReference type="EMBL" id="KAK5602996.1"/>
    </source>
</evidence>
<name>A0AAV9QZR2_9TELE</name>
<evidence type="ECO:0000313" key="2">
    <source>
        <dbReference type="Proteomes" id="UP001311232"/>
    </source>
</evidence>
<dbReference type="Proteomes" id="UP001311232">
    <property type="component" value="Unassembled WGS sequence"/>
</dbReference>
<proteinExistence type="predicted"/>
<protein>
    <submittedName>
        <fullName evidence="1">Uncharacterized protein</fullName>
    </submittedName>
</protein>
<reference evidence="1 2" key="1">
    <citation type="submission" date="2021-06" db="EMBL/GenBank/DDBJ databases">
        <authorList>
            <person name="Palmer J.M."/>
        </authorList>
    </citation>
    <scope>NUCLEOTIDE SEQUENCE [LARGE SCALE GENOMIC DNA]</scope>
    <source>
        <strain evidence="1 2">MEX-2019</strain>
        <tissue evidence="1">Muscle</tissue>
    </source>
</reference>